<feature type="domain" description="Tubulin--tyrosine ligase-like protein 12 SET-like" evidence="1">
    <location>
        <begin position="66"/>
        <end position="221"/>
    </location>
</feature>
<gene>
    <name evidence="2" type="ORF">RI129_003787</name>
</gene>
<dbReference type="Proteomes" id="UP001329430">
    <property type="component" value="Chromosome 2"/>
</dbReference>
<dbReference type="Pfam" id="PF03133">
    <property type="entry name" value="TTL"/>
    <property type="match status" value="1"/>
</dbReference>
<reference evidence="2 3" key="1">
    <citation type="journal article" date="2024" name="Insects">
        <title>An Improved Chromosome-Level Genome Assembly of the Firefly Pyrocoelia pectoralis.</title>
        <authorList>
            <person name="Fu X."/>
            <person name="Meyer-Rochow V.B."/>
            <person name="Ballantyne L."/>
            <person name="Zhu X."/>
        </authorList>
    </citation>
    <scope>NUCLEOTIDE SEQUENCE [LARGE SCALE GENOMIC DNA]</scope>
    <source>
        <strain evidence="2">XCY_ONT2</strain>
    </source>
</reference>
<dbReference type="EMBL" id="JAVRBK010000002">
    <property type="protein sequence ID" value="KAK5648895.1"/>
    <property type="molecule type" value="Genomic_DNA"/>
</dbReference>
<protein>
    <recommendedName>
        <fullName evidence="1">Tubulin--tyrosine ligase-like protein 12 SET-like domain-containing protein</fullName>
    </recommendedName>
</protein>
<dbReference type="InterPro" id="IPR004344">
    <property type="entry name" value="TTL/TTLL_fam"/>
</dbReference>
<dbReference type="Pfam" id="PF25556">
    <property type="entry name" value="SET_TTL"/>
    <property type="match status" value="1"/>
</dbReference>
<dbReference type="InterPro" id="IPR027749">
    <property type="entry name" value="TTLL12"/>
</dbReference>
<dbReference type="GO" id="GO:0005737">
    <property type="term" value="C:cytoplasm"/>
    <property type="evidence" value="ECO:0007669"/>
    <property type="project" value="TreeGrafter"/>
</dbReference>
<dbReference type="PANTHER" id="PTHR46088">
    <property type="entry name" value="TUBULIN--TYROSINE LIGASE-LIKE PROTEIN 12"/>
    <property type="match status" value="1"/>
</dbReference>
<dbReference type="PANTHER" id="PTHR46088:SF1">
    <property type="entry name" value="TUBULIN--TYROSINE LIGASE-LIKE PROTEIN 12"/>
    <property type="match status" value="1"/>
</dbReference>
<organism evidence="2 3">
    <name type="scientific">Pyrocoelia pectoralis</name>
    <dbReference type="NCBI Taxonomy" id="417401"/>
    <lineage>
        <taxon>Eukaryota</taxon>
        <taxon>Metazoa</taxon>
        <taxon>Ecdysozoa</taxon>
        <taxon>Arthropoda</taxon>
        <taxon>Hexapoda</taxon>
        <taxon>Insecta</taxon>
        <taxon>Pterygota</taxon>
        <taxon>Neoptera</taxon>
        <taxon>Endopterygota</taxon>
        <taxon>Coleoptera</taxon>
        <taxon>Polyphaga</taxon>
        <taxon>Elateriformia</taxon>
        <taxon>Elateroidea</taxon>
        <taxon>Lampyridae</taxon>
        <taxon>Lampyrinae</taxon>
        <taxon>Pyrocoelia</taxon>
    </lineage>
</organism>
<evidence type="ECO:0000259" key="1">
    <source>
        <dbReference type="Pfam" id="PF25556"/>
    </source>
</evidence>
<name>A0AAN7VHH5_9COLE</name>
<dbReference type="SUPFAM" id="SSF56059">
    <property type="entry name" value="Glutathione synthetase ATP-binding domain-like"/>
    <property type="match status" value="1"/>
</dbReference>
<sequence>MDFDTFEHLHLSQFELSNIPKHFTKVLYEKLDKQIFDAGKVFTLLKVDDKGSQDADYISWVLQFHLEEGIKASDPNNIYLIDHAWTFEIKHAKKQLQALTNLRQRMSSIMGIEEIENEEVMCEQIFDEMWRYSNCYWTQESENVDDRIPMWYILDEVGSAIHHGEKPNCRIVPFLYLGDNSIYSLMFPIENISYGEIITRNFVENADKKDRDALLLPWVPKSFSNISYDYEEPDPNYFMSGHICESLPILSLTQKPPTIKDKYRIFSEYSLLSKYLTDDRFIIVDNTNDADILWHLTHFKDFEELSTTDKFINQFPFEYVLNNKDLLAIICRYNSKSQPKWLPITYNLKTELTNFVSYFMNREREGLDNHWIVKPVNLARGLDTHITKNINYIIRLTQTGTKIVQKYIDKPVLFYRLDCFAKVKFDVRYVILLKGVRPLEVYVHKYFFLRFANKPFILHNFDDYETHFTVMNYANNGQNLKQILCSDFLKDWANQYSLWPWEEVENSILHMLKEVFNCSTKMCPPCGLSESPQSRALYAADIILEWAGEKIQPKLLEINWMPDCERACKYYPDFFNDIFKLLFCDIYNTALFYDLKNY</sequence>
<proteinExistence type="predicted"/>
<dbReference type="InterPro" id="IPR057954">
    <property type="entry name" value="SET_TTL12"/>
</dbReference>
<comment type="caution">
    <text evidence="2">The sequence shown here is derived from an EMBL/GenBank/DDBJ whole genome shotgun (WGS) entry which is preliminary data.</text>
</comment>
<accession>A0AAN7VHH5</accession>
<evidence type="ECO:0000313" key="2">
    <source>
        <dbReference type="EMBL" id="KAK5648895.1"/>
    </source>
</evidence>
<dbReference type="PROSITE" id="PS51221">
    <property type="entry name" value="TTL"/>
    <property type="match status" value="1"/>
</dbReference>
<evidence type="ECO:0000313" key="3">
    <source>
        <dbReference type="Proteomes" id="UP001329430"/>
    </source>
</evidence>
<dbReference type="AlphaFoldDB" id="A0AAN7VHH5"/>
<dbReference type="Gene3D" id="3.30.470.20">
    <property type="entry name" value="ATP-grasp fold, B domain"/>
    <property type="match status" value="1"/>
</dbReference>
<keyword evidence="3" id="KW-1185">Reference proteome</keyword>